<protein>
    <submittedName>
        <fullName evidence="9">Calcium-binding and coiled-coil domain-containing protein 2</fullName>
    </submittedName>
</protein>
<dbReference type="GeneID" id="111817367"/>
<organism evidence="8 9">
    <name type="scientific">Octodon degus</name>
    <name type="common">Degu</name>
    <name type="synonym">Sciurus degus</name>
    <dbReference type="NCBI Taxonomy" id="10160"/>
    <lineage>
        <taxon>Eukaryota</taxon>
        <taxon>Metazoa</taxon>
        <taxon>Chordata</taxon>
        <taxon>Craniata</taxon>
        <taxon>Vertebrata</taxon>
        <taxon>Euteleostomi</taxon>
        <taxon>Mammalia</taxon>
        <taxon>Eutheria</taxon>
        <taxon>Euarchontoglires</taxon>
        <taxon>Glires</taxon>
        <taxon>Rodentia</taxon>
        <taxon>Hystricomorpha</taxon>
        <taxon>Octodontidae</taxon>
        <taxon>Octodon</taxon>
    </lineage>
</organism>
<sequence length="206" mass="23759">MHSENERLETRVTELQSQLLSQEKEMEELIRGDQEKTEQLQHLKIGNDQLCLSLTEQREQQRKLEQMVEEIKLREAAAVKTQADLMDENLDLSRRLGENKLLCDHLQGERARVERDNDHLRKENSRLMSYMGLDFDSLPHQVPAAHLEGADQEPGLLYGNPYSGVQESSASGLLCAERPLTCPICDRVFPTTEKQIFEDHMYCHSL</sequence>
<feature type="coiled-coil region" evidence="6">
    <location>
        <begin position="5"/>
        <end position="74"/>
    </location>
</feature>
<evidence type="ECO:0000256" key="3">
    <source>
        <dbReference type="ARBA" id="ARBA00022833"/>
    </source>
</evidence>
<dbReference type="CTD" id="10241"/>
<keyword evidence="8" id="KW-1185">Reference proteome</keyword>
<keyword evidence="2 5" id="KW-0863">Zinc-finger</keyword>
<dbReference type="GO" id="GO:0008270">
    <property type="term" value="F:zinc ion binding"/>
    <property type="evidence" value="ECO:0007669"/>
    <property type="project" value="UniProtKB-KW"/>
</dbReference>
<evidence type="ECO:0000256" key="6">
    <source>
        <dbReference type="SAM" id="Coils"/>
    </source>
</evidence>
<dbReference type="RefSeq" id="XP_023573909.1">
    <property type="nucleotide sequence ID" value="XM_023718141.1"/>
</dbReference>
<dbReference type="CDD" id="cd21968">
    <property type="entry name" value="Zn-C2H2_CALCOCO2"/>
    <property type="match status" value="1"/>
</dbReference>
<dbReference type="AlphaFoldDB" id="A0A6P6ENL0"/>
<evidence type="ECO:0000256" key="1">
    <source>
        <dbReference type="ARBA" id="ARBA00022723"/>
    </source>
</evidence>
<accession>A0A6P6ENL0</accession>
<evidence type="ECO:0000259" key="7">
    <source>
        <dbReference type="PROSITE" id="PS51905"/>
    </source>
</evidence>
<evidence type="ECO:0000313" key="9">
    <source>
        <dbReference type="RefSeq" id="XP_023573909.1"/>
    </source>
</evidence>
<dbReference type="InterPro" id="IPR041641">
    <property type="entry name" value="CALCOCO1/2_Zn_UBZ1"/>
</dbReference>
<keyword evidence="3" id="KW-0862">Zinc</keyword>
<dbReference type="InParanoid" id="A0A6P6ENL0"/>
<feature type="domain" description="UBZ1-type" evidence="7">
    <location>
        <begin position="179"/>
        <end position="204"/>
    </location>
</feature>
<keyword evidence="4 6" id="KW-0175">Coiled coil</keyword>
<evidence type="ECO:0000313" key="8">
    <source>
        <dbReference type="Proteomes" id="UP000515203"/>
    </source>
</evidence>
<gene>
    <name evidence="9" type="primary">Calcoco2</name>
</gene>
<evidence type="ECO:0000256" key="4">
    <source>
        <dbReference type="ARBA" id="ARBA00023054"/>
    </source>
</evidence>
<reference evidence="9" key="1">
    <citation type="submission" date="2025-08" db="UniProtKB">
        <authorList>
            <consortium name="RefSeq"/>
        </authorList>
    </citation>
    <scope>IDENTIFICATION</scope>
</reference>
<keyword evidence="1" id="KW-0479">Metal-binding</keyword>
<name>A0A6P6ENL0_OCTDE</name>
<dbReference type="Proteomes" id="UP000515203">
    <property type="component" value="Unplaced"/>
</dbReference>
<dbReference type="OrthoDB" id="10015001at2759"/>
<proteinExistence type="predicted"/>
<evidence type="ECO:0000256" key="2">
    <source>
        <dbReference type="ARBA" id="ARBA00022771"/>
    </source>
</evidence>
<evidence type="ECO:0000256" key="5">
    <source>
        <dbReference type="PROSITE-ProRule" id="PRU01253"/>
    </source>
</evidence>
<dbReference type="PROSITE" id="PS51905">
    <property type="entry name" value="ZF_UBZ1"/>
    <property type="match status" value="1"/>
</dbReference>